<dbReference type="Pfam" id="PF04681">
    <property type="entry name" value="Bys1"/>
    <property type="match status" value="1"/>
</dbReference>
<dbReference type="RefSeq" id="XP_007711731.1">
    <property type="nucleotide sequence ID" value="XM_007713541.1"/>
</dbReference>
<evidence type="ECO:0000256" key="1">
    <source>
        <dbReference type="SAM" id="SignalP"/>
    </source>
</evidence>
<evidence type="ECO:0000313" key="3">
    <source>
        <dbReference type="Proteomes" id="UP000053841"/>
    </source>
</evidence>
<feature type="signal peptide" evidence="1">
    <location>
        <begin position="1"/>
        <end position="18"/>
    </location>
</feature>
<keyword evidence="3" id="KW-1185">Reference proteome</keyword>
<proteinExistence type="predicted"/>
<evidence type="ECO:0008006" key="4">
    <source>
        <dbReference type="Google" id="ProtNLM"/>
    </source>
</evidence>
<dbReference type="AlphaFoldDB" id="W6Y8Y2"/>
<reference evidence="2 3" key="1">
    <citation type="journal article" date="2013" name="PLoS Genet.">
        <title>Comparative genome structure, secondary metabolite, and effector coding capacity across Cochliobolus pathogens.</title>
        <authorList>
            <person name="Condon B.J."/>
            <person name="Leng Y."/>
            <person name="Wu D."/>
            <person name="Bushley K.E."/>
            <person name="Ohm R.A."/>
            <person name="Otillar R."/>
            <person name="Martin J."/>
            <person name="Schackwitz W."/>
            <person name="Grimwood J."/>
            <person name="MohdZainudin N."/>
            <person name="Xue C."/>
            <person name="Wang R."/>
            <person name="Manning V.A."/>
            <person name="Dhillon B."/>
            <person name="Tu Z.J."/>
            <person name="Steffenson B.J."/>
            <person name="Salamov A."/>
            <person name="Sun H."/>
            <person name="Lowry S."/>
            <person name="LaButti K."/>
            <person name="Han J."/>
            <person name="Copeland A."/>
            <person name="Lindquist E."/>
            <person name="Barry K."/>
            <person name="Schmutz J."/>
            <person name="Baker S.E."/>
            <person name="Ciuffetti L.M."/>
            <person name="Grigoriev I.V."/>
            <person name="Zhong S."/>
            <person name="Turgeon B.G."/>
        </authorList>
    </citation>
    <scope>NUCLEOTIDE SEQUENCE [LARGE SCALE GENOMIC DNA]</scope>
    <source>
        <strain evidence="2 3">26-R-13</strain>
    </source>
</reference>
<protein>
    <recommendedName>
        <fullName evidence="4">Phosphatidylglycerol/phosphatidylinositol transfer protein</fullName>
    </recommendedName>
</protein>
<dbReference type="HOGENOM" id="CLU_1434338_0_0_1"/>
<dbReference type="SUPFAM" id="SSF49870">
    <property type="entry name" value="Osmotin, thaumatin-like protein"/>
    <property type="match status" value="1"/>
</dbReference>
<organism evidence="2 3">
    <name type="scientific">Cochliobolus carbonum (strain 26-R-13)</name>
    <name type="common">Maize leaf spot fungus</name>
    <name type="synonym">Bipolaris zeicola</name>
    <dbReference type="NCBI Taxonomy" id="930089"/>
    <lineage>
        <taxon>Eukaryota</taxon>
        <taxon>Fungi</taxon>
        <taxon>Dikarya</taxon>
        <taxon>Ascomycota</taxon>
        <taxon>Pezizomycotina</taxon>
        <taxon>Dothideomycetes</taxon>
        <taxon>Pleosporomycetidae</taxon>
        <taxon>Pleosporales</taxon>
        <taxon>Pleosporineae</taxon>
        <taxon>Pleosporaceae</taxon>
        <taxon>Bipolaris</taxon>
    </lineage>
</organism>
<dbReference type="KEGG" id="bze:COCCADRAFT_25828"/>
<dbReference type="PANTHER" id="PTHR36195">
    <property type="entry name" value="DOMAIN PROTEIN, PUTATIVE (AFU_ORTHOLOGUE AFUA_5G01990)-RELATED-RELATED"/>
    <property type="match status" value="1"/>
</dbReference>
<dbReference type="Proteomes" id="UP000053841">
    <property type="component" value="Unassembled WGS sequence"/>
</dbReference>
<feature type="chain" id="PRO_5004885501" description="Phosphatidylglycerol/phosphatidylinositol transfer protein" evidence="1">
    <location>
        <begin position="19"/>
        <end position="191"/>
    </location>
</feature>
<evidence type="ECO:0000313" key="2">
    <source>
        <dbReference type="EMBL" id="EUC33955.1"/>
    </source>
</evidence>
<name>W6Y8Y2_COCC2</name>
<dbReference type="GeneID" id="19145879"/>
<dbReference type="InterPro" id="IPR037176">
    <property type="entry name" value="Osmotin/thaumatin-like_sf"/>
</dbReference>
<dbReference type="PANTHER" id="PTHR36195:SF4">
    <property type="entry name" value="DOMAIN PROTEIN, PUTATIVE (AFU_ORTHOLOGUE AFUA_5G01990)-RELATED"/>
    <property type="match status" value="1"/>
</dbReference>
<dbReference type="OrthoDB" id="5144514at2759"/>
<sequence>MFSKTTLLMALNAGLTLAGNAILTNRCSYDIWVSSVGGSHQTPCTLVPARTQYTEVLYNTGTSLKISSSDSIKNGEHTQFEYSIAGGKIWYDISFVNCAEGESASACPGHAEGLSMRGSDDQCSSADCAAGDYCPTQAYYVDTPLIKLGLKEPVFDCPSTDVDLHMTVCSGEDSLKRSVAGRVAIDLEGQN</sequence>
<keyword evidence="1" id="KW-0732">Signal</keyword>
<accession>W6Y8Y2</accession>
<gene>
    <name evidence="2" type="ORF">COCCADRAFT_25828</name>
</gene>
<dbReference type="InterPro" id="IPR006771">
    <property type="entry name" value="CetA-like"/>
</dbReference>
<dbReference type="EMBL" id="KI964600">
    <property type="protein sequence ID" value="EUC33955.1"/>
    <property type="molecule type" value="Genomic_DNA"/>
</dbReference>